<name>A0A3S9IF15_9ACTN</name>
<evidence type="ECO:0000313" key="2">
    <source>
        <dbReference type="EMBL" id="AZP22929.1"/>
    </source>
</evidence>
<evidence type="ECO:0000313" key="1">
    <source>
        <dbReference type="EMBL" id="AZP14775.1"/>
    </source>
</evidence>
<dbReference type="EMBL" id="CP034463">
    <property type="protein sequence ID" value="AZP22929.1"/>
    <property type="molecule type" value="Genomic_DNA"/>
</dbReference>
<dbReference type="EMBL" id="CP034463">
    <property type="protein sequence ID" value="AZP14775.1"/>
    <property type="molecule type" value="Genomic_DNA"/>
</dbReference>
<proteinExistence type="predicted"/>
<sequence length="109" mass="11682">MNVSTQPVWAEERYERNKVRQLLVPGGTLQATDEAGALQVSNVYGSWPAVRTPAEAADGLTAVLPGSSGQEVHWQGSRMAHPPQAVVESYRDAIGFGCGSFEVTVGIKR</sequence>
<reference evidence="2 3" key="1">
    <citation type="submission" date="2018-12" db="EMBL/GenBank/DDBJ databases">
        <authorList>
            <person name="Li K."/>
        </authorList>
    </citation>
    <scope>NUCLEOTIDE SEQUENCE [LARGE SCALE GENOMIC DNA]</scope>
    <source>
        <strain evidence="3">CR22</strain>
        <strain evidence="2">GGCR-6</strain>
    </source>
</reference>
<evidence type="ECO:0000313" key="3">
    <source>
        <dbReference type="Proteomes" id="UP000280197"/>
    </source>
</evidence>
<protein>
    <submittedName>
        <fullName evidence="2">Uncharacterized protein</fullName>
    </submittedName>
</protein>
<keyword evidence="3" id="KW-1185">Reference proteome</keyword>
<gene>
    <name evidence="1" type="ORF">EJC51_00475</name>
    <name evidence="2" type="ORF">EJC51_47070</name>
</gene>
<dbReference type="KEGG" id="saqu:EJC51_00475"/>
<dbReference type="KEGG" id="saqu:EJC51_47070"/>
<dbReference type="RefSeq" id="WP_126269162.1">
    <property type="nucleotide sequence ID" value="NZ_CP034463.1"/>
</dbReference>
<dbReference type="AlphaFoldDB" id="A0A3S9IF15"/>
<dbReference type="Proteomes" id="UP000280197">
    <property type="component" value="Chromosome"/>
</dbReference>
<accession>A0A3S9IF15</accession>
<organism evidence="2 3">
    <name type="scientific">Streptomyces aquilus</name>
    <dbReference type="NCBI Taxonomy" id="2548456"/>
    <lineage>
        <taxon>Bacteria</taxon>
        <taxon>Bacillati</taxon>
        <taxon>Actinomycetota</taxon>
        <taxon>Actinomycetes</taxon>
        <taxon>Kitasatosporales</taxon>
        <taxon>Streptomycetaceae</taxon>
        <taxon>Streptomyces</taxon>
    </lineage>
</organism>